<dbReference type="HOGENOM" id="CLU_065681_1_0_10"/>
<reference evidence="10 11" key="1">
    <citation type="journal article" date="2010" name="J. Bacteriol.">
        <title>The genome of the amoeba symbiont 'Candidatus Amoebophilus asiaticus' reveals common mechanisms for host cell interaction among amoeba-associated bacteria.</title>
        <authorList>
            <person name="Schmitz-Esser S."/>
            <person name="Tischler P."/>
            <person name="Arnold R."/>
            <person name="Montanaro J."/>
            <person name="Wagner M."/>
            <person name="Rattei T."/>
            <person name="Horn M."/>
        </authorList>
    </citation>
    <scope>NUCLEOTIDE SEQUENCE [LARGE SCALE GENOMIC DNA]</scope>
    <source>
        <strain evidence="10 11">5a2</strain>
    </source>
</reference>
<dbReference type="GO" id="GO:0008198">
    <property type="term" value="F:ferrous iron binding"/>
    <property type="evidence" value="ECO:0007669"/>
    <property type="project" value="TreeGrafter"/>
</dbReference>
<dbReference type="InterPro" id="IPR001519">
    <property type="entry name" value="Ferritin"/>
</dbReference>
<dbReference type="GO" id="GO:0006826">
    <property type="term" value="P:iron ion transport"/>
    <property type="evidence" value="ECO:0007669"/>
    <property type="project" value="InterPro"/>
</dbReference>
<dbReference type="EC" id="1.16.3.2" evidence="8"/>
<sequence length="175" mass="20119">MINEIIQRPTACLKQGTEVLLNQQVVIEGKSSAAYLAMASWCDIKGYKNSADFLYEQAEEERGHMLKIFHYINDAGGRAFQPEITGIQQDFTSLREIFELMLQQEIKVTHTVHRMVAHCWDNQDLATFNFLQWFVNEQIEEEVTARKILDLFDVIGETGVGLYMIDKEIGALKDK</sequence>
<feature type="binding site" evidence="7">
    <location>
        <position position="28"/>
    </location>
    <ligand>
        <name>Fe cation</name>
        <dbReference type="ChEBI" id="CHEBI:24875"/>
        <label>1</label>
    </ligand>
</feature>
<evidence type="ECO:0000259" key="9">
    <source>
        <dbReference type="PROSITE" id="PS50905"/>
    </source>
</evidence>
<dbReference type="PANTHER" id="PTHR11431">
    <property type="entry name" value="FERRITIN"/>
    <property type="match status" value="1"/>
</dbReference>
<evidence type="ECO:0000256" key="1">
    <source>
        <dbReference type="ARBA" id="ARBA00006950"/>
    </source>
</evidence>
<evidence type="ECO:0000256" key="4">
    <source>
        <dbReference type="ARBA" id="ARBA00023002"/>
    </source>
</evidence>
<feature type="binding site" evidence="7">
    <location>
        <position position="138"/>
    </location>
    <ligand>
        <name>Fe cation</name>
        <dbReference type="ChEBI" id="CHEBI:24875"/>
        <label>1</label>
    </ligand>
</feature>
<comment type="similarity">
    <text evidence="1 8">Belongs to the ferritin family. Prokaryotic subfamily.</text>
</comment>
<evidence type="ECO:0000313" key="11">
    <source>
        <dbReference type="Proteomes" id="UP000001227"/>
    </source>
</evidence>
<dbReference type="InterPro" id="IPR008331">
    <property type="entry name" value="Ferritin_DPS_dom"/>
</dbReference>
<gene>
    <name evidence="10" type="ordered locus">Aasi_0380</name>
</gene>
<evidence type="ECO:0000256" key="5">
    <source>
        <dbReference type="ARBA" id="ARBA00023004"/>
    </source>
</evidence>
<dbReference type="GO" id="GO:0016491">
    <property type="term" value="F:oxidoreductase activity"/>
    <property type="evidence" value="ECO:0007669"/>
    <property type="project" value="UniProtKB-KW"/>
</dbReference>
<proteinExistence type="inferred from homology"/>
<dbReference type="GO" id="GO:0042802">
    <property type="term" value="F:identical protein binding"/>
    <property type="evidence" value="ECO:0007669"/>
    <property type="project" value="UniProtKB-ARBA"/>
</dbReference>
<evidence type="ECO:0000256" key="6">
    <source>
        <dbReference type="ARBA" id="ARBA00054546"/>
    </source>
</evidence>
<dbReference type="SUPFAM" id="SSF47240">
    <property type="entry name" value="Ferritin-like"/>
    <property type="match status" value="1"/>
</dbReference>
<dbReference type="PROSITE" id="PS50905">
    <property type="entry name" value="FERRITIN_LIKE"/>
    <property type="match status" value="1"/>
</dbReference>
<dbReference type="FunFam" id="1.20.1260.10:FF:000001">
    <property type="entry name" value="Non-heme ferritin"/>
    <property type="match status" value="1"/>
</dbReference>
<dbReference type="Pfam" id="PF00210">
    <property type="entry name" value="Ferritin"/>
    <property type="match status" value="1"/>
</dbReference>
<accession>B3ERF0</accession>
<dbReference type="KEGG" id="aas:Aasi_0380"/>
<dbReference type="EMBL" id="CP001102">
    <property type="protein sequence ID" value="ACE05802.1"/>
    <property type="molecule type" value="Genomic_DNA"/>
</dbReference>
<dbReference type="GO" id="GO:0008199">
    <property type="term" value="F:ferric iron binding"/>
    <property type="evidence" value="ECO:0007669"/>
    <property type="project" value="InterPro"/>
</dbReference>
<name>B3ERF0_AMOA5</name>
<dbReference type="InterPro" id="IPR012347">
    <property type="entry name" value="Ferritin-like"/>
</dbReference>
<keyword evidence="5 7" id="KW-0408">Iron</keyword>
<dbReference type="STRING" id="452471.Aasi_0380"/>
<feature type="binding site" evidence="7">
    <location>
        <position position="61"/>
    </location>
    <ligand>
        <name>Fe cation</name>
        <dbReference type="ChEBI" id="CHEBI:24875"/>
        <label>1</label>
    </ligand>
</feature>
<dbReference type="OrthoDB" id="9801481at2"/>
<evidence type="ECO:0000256" key="8">
    <source>
        <dbReference type="RuleBase" id="RU361145"/>
    </source>
</evidence>
<evidence type="ECO:0000256" key="7">
    <source>
        <dbReference type="PIRSR" id="PIRSR601519-1"/>
    </source>
</evidence>
<dbReference type="AlphaFoldDB" id="B3ERF0"/>
<organism evidence="10 11">
    <name type="scientific">Amoebophilus asiaticus (strain 5a2)</name>
    <dbReference type="NCBI Taxonomy" id="452471"/>
    <lineage>
        <taxon>Bacteria</taxon>
        <taxon>Pseudomonadati</taxon>
        <taxon>Bacteroidota</taxon>
        <taxon>Cytophagia</taxon>
        <taxon>Cytophagales</taxon>
        <taxon>Amoebophilaceae</taxon>
        <taxon>Candidatus Amoebophilus</taxon>
    </lineage>
</organism>
<comment type="catalytic activity">
    <reaction evidence="8">
        <text>4 Fe(2+) + O2 + 6 H2O = 4 iron(III) oxide-hydroxide + 12 H(+)</text>
        <dbReference type="Rhea" id="RHEA:11972"/>
        <dbReference type="ChEBI" id="CHEBI:15377"/>
        <dbReference type="ChEBI" id="CHEBI:15378"/>
        <dbReference type="ChEBI" id="CHEBI:15379"/>
        <dbReference type="ChEBI" id="CHEBI:29033"/>
        <dbReference type="ChEBI" id="CHEBI:78619"/>
        <dbReference type="EC" id="1.16.3.2"/>
    </reaction>
</comment>
<dbReference type="InterPro" id="IPR009078">
    <property type="entry name" value="Ferritin-like_SF"/>
</dbReference>
<dbReference type="InterPro" id="IPR041719">
    <property type="entry name" value="Ferritin_prok"/>
</dbReference>
<keyword evidence="11" id="KW-1185">Reference proteome</keyword>
<evidence type="ECO:0000313" key="10">
    <source>
        <dbReference type="EMBL" id="ACE05802.1"/>
    </source>
</evidence>
<evidence type="ECO:0000256" key="2">
    <source>
        <dbReference type="ARBA" id="ARBA00022434"/>
    </source>
</evidence>
<feature type="binding site" evidence="7">
    <location>
        <position position="105"/>
    </location>
    <ligand>
        <name>Fe cation</name>
        <dbReference type="ChEBI" id="CHEBI:24875"/>
        <label>1</label>
    </ligand>
</feature>
<keyword evidence="4" id="KW-0560">Oxidoreductase</keyword>
<feature type="domain" description="Ferritin-like diiron" evidence="9">
    <location>
        <begin position="11"/>
        <end position="156"/>
    </location>
</feature>
<dbReference type="GO" id="GO:0005737">
    <property type="term" value="C:cytoplasm"/>
    <property type="evidence" value="ECO:0007669"/>
    <property type="project" value="UniProtKB-SubCell"/>
</dbReference>
<keyword evidence="8" id="KW-0963">Cytoplasm</keyword>
<dbReference type="Proteomes" id="UP000001227">
    <property type="component" value="Chromosome"/>
</dbReference>
<comment type="function">
    <text evidence="8">Iron-storage protein.</text>
</comment>
<dbReference type="eggNOG" id="COG1528">
    <property type="taxonomic scope" value="Bacteria"/>
</dbReference>
<dbReference type="Gene3D" id="1.20.1260.10">
    <property type="match status" value="1"/>
</dbReference>
<dbReference type="GO" id="GO:0006879">
    <property type="term" value="P:intracellular iron ion homeostasis"/>
    <property type="evidence" value="ECO:0007669"/>
    <property type="project" value="UniProtKB-KW"/>
</dbReference>
<dbReference type="InterPro" id="IPR009040">
    <property type="entry name" value="Ferritin-like_diiron"/>
</dbReference>
<comment type="function">
    <text evidence="6">May alleviate iron toxicity in the presence of oxygen.</text>
</comment>
<comment type="subcellular location">
    <subcellularLocation>
        <location evidence="8">Cytoplasm</location>
    </subcellularLocation>
</comment>
<dbReference type="CDD" id="cd01055">
    <property type="entry name" value="Nonheme_Ferritin"/>
    <property type="match status" value="1"/>
</dbReference>
<keyword evidence="2 8" id="KW-0409">Iron storage</keyword>
<keyword evidence="3 7" id="KW-0479">Metal-binding</keyword>
<evidence type="ECO:0000256" key="3">
    <source>
        <dbReference type="ARBA" id="ARBA00022723"/>
    </source>
</evidence>
<protein>
    <recommendedName>
        <fullName evidence="8">Ferritin</fullName>
        <ecNumber evidence="8">1.16.3.2</ecNumber>
    </recommendedName>
</protein>
<feature type="binding site" evidence="7">
    <location>
        <position position="64"/>
    </location>
    <ligand>
        <name>Fe cation</name>
        <dbReference type="ChEBI" id="CHEBI:24875"/>
        <label>1</label>
    </ligand>
</feature>
<dbReference type="PANTHER" id="PTHR11431:SF127">
    <property type="entry name" value="BACTERIAL NON-HEME FERRITIN"/>
    <property type="match status" value="1"/>
</dbReference>
<dbReference type="RefSeq" id="WP_012472562.1">
    <property type="nucleotide sequence ID" value="NC_010830.1"/>
</dbReference>